<dbReference type="Pfam" id="PF07173">
    <property type="entry name" value="GRDP-like"/>
    <property type="match status" value="1"/>
</dbReference>
<dbReference type="InterPro" id="IPR009836">
    <property type="entry name" value="GRDP-like"/>
</dbReference>
<accession>S7RZK0</accession>
<dbReference type="KEGG" id="gtr:GLOTRDRAFT_135894"/>
<dbReference type="AlphaFoldDB" id="S7RZK0"/>
<dbReference type="PANTHER" id="PTHR34365">
    <property type="entry name" value="ENOLASE (DUF1399)"/>
    <property type="match status" value="1"/>
</dbReference>
<dbReference type="OrthoDB" id="2684236at2759"/>
<dbReference type="GeneID" id="19303414"/>
<organism evidence="2 3">
    <name type="scientific">Gloeophyllum trabeum (strain ATCC 11539 / FP-39264 / Madison 617)</name>
    <name type="common">Brown rot fungus</name>
    <dbReference type="NCBI Taxonomy" id="670483"/>
    <lineage>
        <taxon>Eukaryota</taxon>
        <taxon>Fungi</taxon>
        <taxon>Dikarya</taxon>
        <taxon>Basidiomycota</taxon>
        <taxon>Agaricomycotina</taxon>
        <taxon>Agaricomycetes</taxon>
        <taxon>Gloeophyllales</taxon>
        <taxon>Gloeophyllaceae</taxon>
        <taxon>Gloeophyllum</taxon>
    </lineage>
</organism>
<dbReference type="OMA" id="EVPWTTC"/>
<dbReference type="EMBL" id="KB469297">
    <property type="protein sequence ID" value="EPQ58879.1"/>
    <property type="molecule type" value="Genomic_DNA"/>
</dbReference>
<evidence type="ECO:0000256" key="1">
    <source>
        <dbReference type="SAM" id="MobiDB-lite"/>
    </source>
</evidence>
<evidence type="ECO:0000313" key="3">
    <source>
        <dbReference type="Proteomes" id="UP000030669"/>
    </source>
</evidence>
<protein>
    <submittedName>
        <fullName evidence="2">Uncharacterized protein</fullName>
    </submittedName>
</protein>
<reference evidence="2 3" key="1">
    <citation type="journal article" date="2012" name="Science">
        <title>The Paleozoic origin of enzymatic lignin decomposition reconstructed from 31 fungal genomes.</title>
        <authorList>
            <person name="Floudas D."/>
            <person name="Binder M."/>
            <person name="Riley R."/>
            <person name="Barry K."/>
            <person name="Blanchette R.A."/>
            <person name="Henrissat B."/>
            <person name="Martinez A.T."/>
            <person name="Otillar R."/>
            <person name="Spatafora J.W."/>
            <person name="Yadav J.S."/>
            <person name="Aerts A."/>
            <person name="Benoit I."/>
            <person name="Boyd A."/>
            <person name="Carlson A."/>
            <person name="Copeland A."/>
            <person name="Coutinho P.M."/>
            <person name="de Vries R.P."/>
            <person name="Ferreira P."/>
            <person name="Findley K."/>
            <person name="Foster B."/>
            <person name="Gaskell J."/>
            <person name="Glotzer D."/>
            <person name="Gorecki P."/>
            <person name="Heitman J."/>
            <person name="Hesse C."/>
            <person name="Hori C."/>
            <person name="Igarashi K."/>
            <person name="Jurgens J.A."/>
            <person name="Kallen N."/>
            <person name="Kersten P."/>
            <person name="Kohler A."/>
            <person name="Kuees U."/>
            <person name="Kumar T.K.A."/>
            <person name="Kuo A."/>
            <person name="LaButti K."/>
            <person name="Larrondo L.F."/>
            <person name="Lindquist E."/>
            <person name="Ling A."/>
            <person name="Lombard V."/>
            <person name="Lucas S."/>
            <person name="Lundell T."/>
            <person name="Martin R."/>
            <person name="McLaughlin D.J."/>
            <person name="Morgenstern I."/>
            <person name="Morin E."/>
            <person name="Murat C."/>
            <person name="Nagy L.G."/>
            <person name="Nolan M."/>
            <person name="Ohm R.A."/>
            <person name="Patyshakuliyeva A."/>
            <person name="Rokas A."/>
            <person name="Ruiz-Duenas F.J."/>
            <person name="Sabat G."/>
            <person name="Salamov A."/>
            <person name="Samejima M."/>
            <person name="Schmutz J."/>
            <person name="Slot J.C."/>
            <person name="St John F."/>
            <person name="Stenlid J."/>
            <person name="Sun H."/>
            <person name="Sun S."/>
            <person name="Syed K."/>
            <person name="Tsang A."/>
            <person name="Wiebenga A."/>
            <person name="Young D."/>
            <person name="Pisabarro A."/>
            <person name="Eastwood D.C."/>
            <person name="Martin F."/>
            <person name="Cullen D."/>
            <person name="Grigoriev I.V."/>
            <person name="Hibbett D.S."/>
        </authorList>
    </citation>
    <scope>NUCLEOTIDE SEQUENCE [LARGE SCALE GENOMIC DNA]</scope>
    <source>
        <strain evidence="2 3">ATCC 11539</strain>
    </source>
</reference>
<feature type="region of interest" description="Disordered" evidence="1">
    <location>
        <begin position="1"/>
        <end position="24"/>
    </location>
</feature>
<sequence>MTLPGPSQYETDGPPEYTERDDTLISPPLYPLRRPKAYKIGNKTTEFPLVDTYQLKLHLRLLRAFHELRLSVQNADPAQLPLGVERLDRSQRWAWFVHLAVERFERWVLSLPASGARGSSPWARSHVPPLDVLLVWHAYMLNPTWYAEDGVRLPEIAALPRSANTPLQLIFNIGDLRSFRPSTARLASWLGSTFTPFDPLEAMSELREKTVACPRCQAGLLVPFIQDDGCGYAQQGFMAVCPYCSLAITKETLGVAKFARDLARASDSRDRAIARLRGNGETVAPRQYLAGTLHTPHQVTDLVRATSVKYGFLRAPGVVSLKLGTISEETVRARAIQEKAQYSLDGLQKLLSGGSQSAGQNLRRRIMSAYSDDRIFSIELVGAVLRQESFIDKMVALGWTDPAYFESEEDGVALDHAVARYHAFLDLMATPPSNFYVPTLDIDLAWHTHQLYADQYAADCKKFVGRYIDHDDRVGETRLSVAFDATCRAWKSRFGIPYAYCGCPLPGDTIGSRVSLLRHRTLSKLLPSQIRTDLVPPADNEILCTGTHPSDHNAVHVLSEPESHRRTWTQKLAQRRERDKTEVQRGKMDRRVWERGAGHALPFLVAVPLLPPAPCVAACPNVVRDDPCATAMGACMIGACGGGEVPVGRVEVADVVVVVARVEVAVDAGAGAAVVADVEEEEVVVVVAAAAVVEALLTRIGRRRDVRTRLETF</sequence>
<dbReference type="HOGENOM" id="CLU_010103_1_1_1"/>
<dbReference type="eggNOG" id="ENOG502RYJ5">
    <property type="taxonomic scope" value="Eukaryota"/>
</dbReference>
<name>S7RZK0_GLOTA</name>
<dbReference type="STRING" id="670483.S7RZK0"/>
<dbReference type="RefSeq" id="XP_007862012.1">
    <property type="nucleotide sequence ID" value="XM_007863821.1"/>
</dbReference>
<gene>
    <name evidence="2" type="ORF">GLOTRDRAFT_135894</name>
</gene>
<proteinExistence type="predicted"/>
<dbReference type="Proteomes" id="UP000030669">
    <property type="component" value="Unassembled WGS sequence"/>
</dbReference>
<evidence type="ECO:0000313" key="2">
    <source>
        <dbReference type="EMBL" id="EPQ58879.1"/>
    </source>
</evidence>
<dbReference type="PANTHER" id="PTHR34365:SF7">
    <property type="entry name" value="GLYCINE-RICH DOMAIN-CONTAINING PROTEIN 1"/>
    <property type="match status" value="1"/>
</dbReference>
<keyword evidence="3" id="KW-1185">Reference proteome</keyword>